<feature type="transmembrane region" description="Helical" evidence="1">
    <location>
        <begin position="38"/>
        <end position="55"/>
    </location>
</feature>
<accession>A0A844GKE8</accession>
<keyword evidence="1" id="KW-1133">Transmembrane helix</keyword>
<dbReference type="EMBL" id="WMBC01000005">
    <property type="protein sequence ID" value="MTD61170.1"/>
    <property type="molecule type" value="Genomic_DNA"/>
</dbReference>
<feature type="transmembrane region" description="Helical" evidence="1">
    <location>
        <begin position="6"/>
        <end position="26"/>
    </location>
</feature>
<organism evidence="2 3">
    <name type="scientific">Blautia luti DSM 14534 = JCM 17040</name>
    <dbReference type="NCBI Taxonomy" id="649762"/>
    <lineage>
        <taxon>Bacteria</taxon>
        <taxon>Bacillati</taxon>
        <taxon>Bacillota</taxon>
        <taxon>Clostridia</taxon>
        <taxon>Lachnospirales</taxon>
        <taxon>Lachnospiraceae</taxon>
        <taxon>Blautia</taxon>
    </lineage>
</organism>
<reference evidence="2 3" key="1">
    <citation type="submission" date="2019-11" db="EMBL/GenBank/DDBJ databases">
        <title>Draft genome sequence of Blautia luti DSM 14534T, isolated from human stool.</title>
        <authorList>
            <person name="Ortiz R."/>
            <person name="Melis-Arcos F."/>
            <person name="Covarrubias P."/>
            <person name="Cardenas J.P."/>
            <person name="Perez-Donoso J."/>
            <person name="Almonacid D."/>
        </authorList>
    </citation>
    <scope>NUCLEOTIDE SEQUENCE [LARGE SCALE GENOMIC DNA]</scope>
    <source>
        <strain evidence="2 3">DSM 14534</strain>
    </source>
</reference>
<evidence type="ECO:0000313" key="2">
    <source>
        <dbReference type="EMBL" id="MTD61170.1"/>
    </source>
</evidence>
<feature type="transmembrane region" description="Helical" evidence="1">
    <location>
        <begin position="118"/>
        <end position="136"/>
    </location>
</feature>
<gene>
    <name evidence="2" type="ORF">GKZ57_07800</name>
</gene>
<feature type="transmembrane region" description="Helical" evidence="1">
    <location>
        <begin position="61"/>
        <end position="80"/>
    </location>
</feature>
<protein>
    <recommendedName>
        <fullName evidence="4">Sigma-E processing peptidase SpoIIGA</fullName>
    </recommendedName>
</protein>
<keyword evidence="1" id="KW-0472">Membrane</keyword>
<sequence>MHYEIYIDVVFVTNLLMDYILLRFTGKIFRCGKSRGRTLLGALLGALFSCCILYVPAAGFLPAVILLHGACAVGMLVVGCGLKKGSLLVKAVLTLYMAAFLCGGFWEAAKSENLTARAFVLFAAVTCLGASAWSYLADSIRIRMKNVYPVTLVCGGRSKSFYGFYDSGNLLMDSVTRKPVSIGKPDILYDLLPAETADQLKHLKENPGELQGTVAAGLQPHFVTFQSIGKEQGMLLAVTLEKLCIQTPAEVVQVDRPVFAFALEPSAFGKEYEVLLNSRLL</sequence>
<dbReference type="Pfam" id="PF03419">
    <property type="entry name" value="Peptidase_U4"/>
    <property type="match status" value="1"/>
</dbReference>
<comment type="caution">
    <text evidence="2">The sequence shown here is derived from an EMBL/GenBank/DDBJ whole genome shotgun (WGS) entry which is preliminary data.</text>
</comment>
<dbReference type="Proteomes" id="UP000437824">
    <property type="component" value="Unassembled WGS sequence"/>
</dbReference>
<feature type="transmembrane region" description="Helical" evidence="1">
    <location>
        <begin position="87"/>
        <end position="106"/>
    </location>
</feature>
<dbReference type="GO" id="GO:0004190">
    <property type="term" value="F:aspartic-type endopeptidase activity"/>
    <property type="evidence" value="ECO:0007669"/>
    <property type="project" value="InterPro"/>
</dbReference>
<keyword evidence="1" id="KW-0812">Transmembrane</keyword>
<dbReference type="GO" id="GO:0030436">
    <property type="term" value="P:asexual sporulation"/>
    <property type="evidence" value="ECO:0007669"/>
    <property type="project" value="InterPro"/>
</dbReference>
<dbReference type="InterPro" id="IPR005081">
    <property type="entry name" value="SpoIIGA"/>
</dbReference>
<name>A0A844GKE8_9FIRM</name>
<evidence type="ECO:0000256" key="1">
    <source>
        <dbReference type="SAM" id="Phobius"/>
    </source>
</evidence>
<dbReference type="AlphaFoldDB" id="A0A844GKE8"/>
<evidence type="ECO:0008006" key="4">
    <source>
        <dbReference type="Google" id="ProtNLM"/>
    </source>
</evidence>
<evidence type="ECO:0000313" key="3">
    <source>
        <dbReference type="Proteomes" id="UP000437824"/>
    </source>
</evidence>
<dbReference type="RefSeq" id="WP_118508322.1">
    <property type="nucleotide sequence ID" value="NZ_WMBC01000005.1"/>
</dbReference>
<dbReference type="GO" id="GO:0006508">
    <property type="term" value="P:proteolysis"/>
    <property type="evidence" value="ECO:0007669"/>
    <property type="project" value="InterPro"/>
</dbReference>
<proteinExistence type="predicted"/>